<dbReference type="GO" id="GO:0008761">
    <property type="term" value="F:UDP-N-acetylglucosamine 2-epimerase activity"/>
    <property type="evidence" value="ECO:0007669"/>
    <property type="project" value="UniProtKB-EC"/>
</dbReference>
<protein>
    <submittedName>
        <fullName evidence="2">UDP-N-acetylglucosamine 2-epimerase</fullName>
        <ecNumber evidence="2">5.1.3.14</ecNumber>
    </submittedName>
</protein>
<dbReference type="eggNOG" id="COG0381">
    <property type="taxonomic scope" value="Bacteria"/>
</dbReference>
<dbReference type="Gene3D" id="3.40.50.2000">
    <property type="entry name" value="Glycogen Phosphorylase B"/>
    <property type="match status" value="2"/>
</dbReference>
<gene>
    <name evidence="2" type="ORF">JCM19294_523</name>
</gene>
<dbReference type="EC" id="5.1.3.14" evidence="2"/>
<dbReference type="PANTHER" id="PTHR43174:SF3">
    <property type="entry name" value="UDP-N-ACETYLGLUCOSAMINE 2-EPIMERASE"/>
    <property type="match status" value="1"/>
</dbReference>
<name>A0A090Q4C3_9FLAO</name>
<evidence type="ECO:0000313" key="2">
    <source>
        <dbReference type="EMBL" id="GAK97017.1"/>
    </source>
</evidence>
<dbReference type="AlphaFoldDB" id="A0A090Q4C3"/>
<organism evidence="2 3">
    <name type="scientific">Nonlabens tegetincola</name>
    <dbReference type="NCBI Taxonomy" id="323273"/>
    <lineage>
        <taxon>Bacteria</taxon>
        <taxon>Pseudomonadati</taxon>
        <taxon>Bacteroidota</taxon>
        <taxon>Flavobacteriia</taxon>
        <taxon>Flavobacteriales</taxon>
        <taxon>Flavobacteriaceae</taxon>
        <taxon>Nonlabens</taxon>
    </lineage>
</organism>
<dbReference type="NCBIfam" id="TIGR03568">
    <property type="entry name" value="NeuC_NnaA"/>
    <property type="match status" value="1"/>
</dbReference>
<comment type="caution">
    <text evidence="2">The sequence shown here is derived from an EMBL/GenBank/DDBJ whole genome shotgun (WGS) entry which is preliminary data.</text>
</comment>
<dbReference type="Pfam" id="PF02350">
    <property type="entry name" value="Epimerase_2"/>
    <property type="match status" value="1"/>
</dbReference>
<dbReference type="GO" id="GO:0004553">
    <property type="term" value="F:hydrolase activity, hydrolyzing O-glycosyl compounds"/>
    <property type="evidence" value="ECO:0007669"/>
    <property type="project" value="InterPro"/>
</dbReference>
<keyword evidence="2" id="KW-0413">Isomerase</keyword>
<accession>A0A090Q4C3</accession>
<evidence type="ECO:0000259" key="1">
    <source>
        <dbReference type="Pfam" id="PF02350"/>
    </source>
</evidence>
<dbReference type="InterPro" id="IPR003331">
    <property type="entry name" value="UDP_GlcNAc_Epimerase_2_dom"/>
</dbReference>
<proteinExistence type="predicted"/>
<dbReference type="RefSeq" id="WP_052510345.1">
    <property type="nucleotide sequence ID" value="NZ_BBML01000004.1"/>
</dbReference>
<dbReference type="Proteomes" id="UP000029221">
    <property type="component" value="Unassembled WGS sequence"/>
</dbReference>
<dbReference type="CDD" id="cd03786">
    <property type="entry name" value="GTB_UDP-GlcNAc_2-Epimerase"/>
    <property type="match status" value="1"/>
</dbReference>
<dbReference type="PANTHER" id="PTHR43174">
    <property type="entry name" value="UDP-N-ACETYLGLUCOSAMINE 2-EPIMERASE"/>
    <property type="match status" value="1"/>
</dbReference>
<reference evidence="2" key="1">
    <citation type="journal article" date="2014" name="Genome Announc.">
        <title>Draft Genome Sequences of Marine Flavobacterium Nonlabens Strains NR17, NR24, NR27, NR32, NR33, and Ara13.</title>
        <authorList>
            <person name="Nakanishi M."/>
            <person name="Meirelles P."/>
            <person name="Suzuki R."/>
            <person name="Takatani N."/>
            <person name="Mino S."/>
            <person name="Suda W."/>
            <person name="Oshima K."/>
            <person name="Hattori M."/>
            <person name="Ohkuma M."/>
            <person name="Hosokawa M."/>
            <person name="Miyashita K."/>
            <person name="Thompson F.L."/>
            <person name="Niwa A."/>
            <person name="Sawabe T."/>
            <person name="Sawabe T."/>
        </authorList>
    </citation>
    <scope>NUCLEOTIDE SEQUENCE [LARGE SCALE GENOMIC DNA]</scope>
    <source>
        <strain evidence="2">JCM 19294</strain>
    </source>
</reference>
<evidence type="ECO:0000313" key="3">
    <source>
        <dbReference type="Proteomes" id="UP000029221"/>
    </source>
</evidence>
<keyword evidence="3" id="KW-1185">Reference proteome</keyword>
<dbReference type="EMBL" id="BBML01000004">
    <property type="protein sequence ID" value="GAK97017.1"/>
    <property type="molecule type" value="Genomic_DNA"/>
</dbReference>
<dbReference type="SUPFAM" id="SSF53756">
    <property type="entry name" value="UDP-Glycosyltransferase/glycogen phosphorylase"/>
    <property type="match status" value="1"/>
</dbReference>
<dbReference type="GO" id="GO:0006047">
    <property type="term" value="P:UDP-N-acetylglucosamine metabolic process"/>
    <property type="evidence" value="ECO:0007669"/>
    <property type="project" value="InterPro"/>
</dbReference>
<sequence>MKIAVATGTRADFGLLRPLMQELKDDSFFKLSVWVTAMHLSERFGYTIDEIIKAGFEIDYRIPCLEDNDDSIAISKTISRAIDGFATVIDKEKPDFLIILGDRTEMLGAAIAATVATIPIIHIHGGETTIGAYDESIRHSITKMSYLHFTAASAYRNRVIQLGEHPSRVFNVGAIGIDSIKNLALLSKEELEENLKFKFRKRNVLITFHPVTLESSSAEEQFTAILKALDELKDTYLIFTHANSDKNGKVINNMIEEYTALNKDKSLSVISLGQLRYFSMLQYVDLVLGNSSSGILEVPYFNIPTINIGDRQTGRLMSQSVIQCSNKYEDIQKALNLSLDSAFAKAIQKQSLIYGNGTATQQIIKVLKNFTKASLKKPFYDLPK</sequence>
<dbReference type="InterPro" id="IPR020004">
    <property type="entry name" value="UDP-GlcNAc_Epase"/>
</dbReference>
<feature type="domain" description="UDP-N-acetylglucosamine 2-epimerase" evidence="1">
    <location>
        <begin position="21"/>
        <end position="368"/>
    </location>
</feature>
<dbReference type="InterPro" id="IPR029767">
    <property type="entry name" value="WecB-like"/>
</dbReference>